<comment type="caution">
    <text evidence="5">The sequence shown here is derived from an EMBL/GenBank/DDBJ whole genome shotgun (WGS) entry which is preliminary data.</text>
</comment>
<dbReference type="EMBL" id="LCWF01000149">
    <property type="protein sequence ID" value="KKY17206.1"/>
    <property type="molecule type" value="Genomic_DNA"/>
</dbReference>
<dbReference type="PANTHER" id="PTHR10509">
    <property type="entry name" value="O-METHYLTRANSFERASE-RELATED"/>
    <property type="match status" value="1"/>
</dbReference>
<dbReference type="InterPro" id="IPR050362">
    <property type="entry name" value="Cation-dep_OMT"/>
</dbReference>
<evidence type="ECO:0000256" key="4">
    <source>
        <dbReference type="ARBA" id="ARBA00023453"/>
    </source>
</evidence>
<name>A0A0G2E4D1_PHACM</name>
<dbReference type="SUPFAM" id="SSF53335">
    <property type="entry name" value="S-adenosyl-L-methionine-dependent methyltransferases"/>
    <property type="match status" value="1"/>
</dbReference>
<dbReference type="GO" id="GO:0032259">
    <property type="term" value="P:methylation"/>
    <property type="evidence" value="ECO:0007669"/>
    <property type="project" value="UniProtKB-KW"/>
</dbReference>
<dbReference type="PANTHER" id="PTHR10509:SF14">
    <property type="entry name" value="CAFFEOYL-COA O-METHYLTRANSFERASE 3-RELATED"/>
    <property type="match status" value="1"/>
</dbReference>
<evidence type="ECO:0000256" key="1">
    <source>
        <dbReference type="ARBA" id="ARBA00022603"/>
    </source>
</evidence>
<dbReference type="InterPro" id="IPR002935">
    <property type="entry name" value="SAM_O-MeTrfase"/>
</dbReference>
<keyword evidence="6" id="KW-1185">Reference proteome</keyword>
<evidence type="ECO:0000313" key="5">
    <source>
        <dbReference type="EMBL" id="KKY17206.1"/>
    </source>
</evidence>
<protein>
    <submittedName>
        <fullName evidence="5">Putative o-methyltransferase family 3</fullName>
    </submittedName>
</protein>
<dbReference type="PROSITE" id="PS51682">
    <property type="entry name" value="SAM_OMT_I"/>
    <property type="match status" value="1"/>
</dbReference>
<accession>A0A0G2E4D1</accession>
<organism evidence="5 6">
    <name type="scientific">Phaeomoniella chlamydospora</name>
    <name type="common">Phaeoacremonium chlamydosporum</name>
    <dbReference type="NCBI Taxonomy" id="158046"/>
    <lineage>
        <taxon>Eukaryota</taxon>
        <taxon>Fungi</taxon>
        <taxon>Dikarya</taxon>
        <taxon>Ascomycota</taxon>
        <taxon>Pezizomycotina</taxon>
        <taxon>Eurotiomycetes</taxon>
        <taxon>Chaetothyriomycetidae</taxon>
        <taxon>Phaeomoniellales</taxon>
        <taxon>Phaeomoniellaceae</taxon>
        <taxon>Phaeomoniella</taxon>
    </lineage>
</organism>
<evidence type="ECO:0000313" key="6">
    <source>
        <dbReference type="Proteomes" id="UP000053317"/>
    </source>
</evidence>
<dbReference type="Proteomes" id="UP000053317">
    <property type="component" value="Unassembled WGS sequence"/>
</dbReference>
<evidence type="ECO:0000256" key="2">
    <source>
        <dbReference type="ARBA" id="ARBA00022679"/>
    </source>
</evidence>
<keyword evidence="1 5" id="KW-0489">Methyltransferase</keyword>
<keyword evidence="2 5" id="KW-0808">Transferase</keyword>
<reference evidence="5 6" key="2">
    <citation type="submission" date="2015-05" db="EMBL/GenBank/DDBJ databases">
        <authorList>
            <person name="Morales-Cruz A."/>
            <person name="Amrine K.C."/>
            <person name="Cantu D."/>
        </authorList>
    </citation>
    <scope>NUCLEOTIDE SEQUENCE [LARGE SCALE GENOMIC DNA]</scope>
    <source>
        <strain evidence="5">UCRPC4</strain>
    </source>
</reference>
<dbReference type="GO" id="GO:0008171">
    <property type="term" value="F:O-methyltransferase activity"/>
    <property type="evidence" value="ECO:0007669"/>
    <property type="project" value="InterPro"/>
</dbReference>
<keyword evidence="3" id="KW-0949">S-adenosyl-L-methionine</keyword>
<dbReference type="Gene3D" id="3.40.50.150">
    <property type="entry name" value="Vaccinia Virus protein VP39"/>
    <property type="match status" value="1"/>
</dbReference>
<gene>
    <name evidence="5" type="ORF">UCRPC4_g05699</name>
</gene>
<evidence type="ECO:0000256" key="3">
    <source>
        <dbReference type="ARBA" id="ARBA00022691"/>
    </source>
</evidence>
<comment type="similarity">
    <text evidence="4">Belongs to the class I-like SAM-binding methyltransferase superfamily. Cation-dependent O-methyltransferase family.</text>
</comment>
<dbReference type="OrthoDB" id="10251242at2759"/>
<dbReference type="AlphaFoldDB" id="A0A0G2E4D1"/>
<dbReference type="Pfam" id="PF01596">
    <property type="entry name" value="Methyltransf_3"/>
    <property type="match status" value="1"/>
</dbReference>
<reference evidence="5 6" key="1">
    <citation type="submission" date="2015-05" db="EMBL/GenBank/DDBJ databases">
        <title>Distinctive expansion of gene families associated with plant cell wall degradation and secondary metabolism in the genomes of grapevine trunk pathogens.</title>
        <authorList>
            <person name="Lawrence D.P."/>
            <person name="Travadon R."/>
            <person name="Rolshausen P.E."/>
            <person name="Baumgartner K."/>
        </authorList>
    </citation>
    <scope>NUCLEOTIDE SEQUENCE [LARGE SCALE GENOMIC DNA]</scope>
    <source>
        <strain evidence="5">UCRPC4</strain>
    </source>
</reference>
<dbReference type="GO" id="GO:0008757">
    <property type="term" value="F:S-adenosylmethionine-dependent methyltransferase activity"/>
    <property type="evidence" value="ECO:0007669"/>
    <property type="project" value="TreeGrafter"/>
</dbReference>
<proteinExistence type="inferred from homology"/>
<dbReference type="InterPro" id="IPR029063">
    <property type="entry name" value="SAM-dependent_MTases_sf"/>
</dbReference>
<sequence>MSTPAAVPRLHTDHITVSPWWTTVDEFSISHLHPDSRPNIAALDQATRHASDSGLPSISVSRSFGKFLALQCKASRAKHMLEVGTLGGYSSIWFATENPDLKVTTVEYSPKHAAVARESHKSAGVDDRITVLEGAGVDVLPTVLADVQAGKKEKIGFAFIDADKPNNYTYFDYAVQMAGKGAIIVVDNAIAKGHVSHERSDIQFVEEAKKVIENVGKDKRVDATVMQTVDEDGYDGFIYAIVL</sequence>